<dbReference type="EMBL" id="KQ997600">
    <property type="protein sequence ID" value="KZV43884.1"/>
    <property type="molecule type" value="Genomic_DNA"/>
</dbReference>
<evidence type="ECO:0000313" key="2">
    <source>
        <dbReference type="EMBL" id="KZV43884.1"/>
    </source>
</evidence>
<dbReference type="Proteomes" id="UP000250235">
    <property type="component" value="Unassembled WGS sequence"/>
</dbReference>
<accession>A0A2Z7CHD5</accession>
<feature type="region of interest" description="Disordered" evidence="1">
    <location>
        <begin position="646"/>
        <end position="720"/>
    </location>
</feature>
<feature type="compositionally biased region" description="Basic and acidic residues" evidence="1">
    <location>
        <begin position="696"/>
        <end position="706"/>
    </location>
</feature>
<reference evidence="2 3" key="1">
    <citation type="journal article" date="2015" name="Proc. Natl. Acad. Sci. U.S.A.">
        <title>The resurrection genome of Boea hygrometrica: A blueprint for survival of dehydration.</title>
        <authorList>
            <person name="Xiao L."/>
            <person name="Yang G."/>
            <person name="Zhang L."/>
            <person name="Yang X."/>
            <person name="Zhao S."/>
            <person name="Ji Z."/>
            <person name="Zhou Q."/>
            <person name="Hu M."/>
            <person name="Wang Y."/>
            <person name="Chen M."/>
            <person name="Xu Y."/>
            <person name="Jin H."/>
            <person name="Xiao X."/>
            <person name="Hu G."/>
            <person name="Bao F."/>
            <person name="Hu Y."/>
            <person name="Wan P."/>
            <person name="Li L."/>
            <person name="Deng X."/>
            <person name="Kuang T."/>
            <person name="Xiang C."/>
            <person name="Zhu J.K."/>
            <person name="Oliver M.J."/>
            <person name="He Y."/>
        </authorList>
    </citation>
    <scope>NUCLEOTIDE SEQUENCE [LARGE SCALE GENOMIC DNA]</scope>
    <source>
        <strain evidence="3">cv. XS01</strain>
    </source>
</reference>
<evidence type="ECO:0000256" key="1">
    <source>
        <dbReference type="SAM" id="MobiDB-lite"/>
    </source>
</evidence>
<organism evidence="2 3">
    <name type="scientific">Dorcoceras hygrometricum</name>
    <dbReference type="NCBI Taxonomy" id="472368"/>
    <lineage>
        <taxon>Eukaryota</taxon>
        <taxon>Viridiplantae</taxon>
        <taxon>Streptophyta</taxon>
        <taxon>Embryophyta</taxon>
        <taxon>Tracheophyta</taxon>
        <taxon>Spermatophyta</taxon>
        <taxon>Magnoliopsida</taxon>
        <taxon>eudicotyledons</taxon>
        <taxon>Gunneridae</taxon>
        <taxon>Pentapetalae</taxon>
        <taxon>asterids</taxon>
        <taxon>lamiids</taxon>
        <taxon>Lamiales</taxon>
        <taxon>Gesneriaceae</taxon>
        <taxon>Didymocarpoideae</taxon>
        <taxon>Trichosporeae</taxon>
        <taxon>Loxocarpinae</taxon>
        <taxon>Dorcoceras</taxon>
    </lineage>
</organism>
<protein>
    <submittedName>
        <fullName evidence="2">Nuclear matrix constituent protein 1-like protein-like</fullName>
    </submittedName>
</protein>
<dbReference type="AlphaFoldDB" id="A0A2Z7CHD5"/>
<keyword evidence="3" id="KW-1185">Reference proteome</keyword>
<sequence length="720" mass="80270">MSLDDILLTIPVDIPLPSSCMEQVEEFVAPISADDTLSADEQMSLDDILLTIPVDIPLPSSCMEVTKITMGKSIKIPGVSKWSWFLKSLPHIPAEDKGKEVLVEKDPVKGNPAAEHYSLICADIELLVNLRAQKGRASSVLGRNRVSSGSYSAEIYILLKYRTVLVWKFLDAWRANFVPGQGSSAVDIQVIELLSDLYLTFLEELAKEARAHNLIWNKPCCSKIFEGSSRDRGAVIARTNSNTRSLCWIRKMILVDGLWTVELCADKWVKIPRKVISTEVPRQRQFDDTLPSMSVFFRLMKKIWADICLEGNDFWRSSCQLSLFVNRRQVPESVVDTDFDPHGFFIEPVQYWGAAPSLIKTCGWARVCIEIVRYSMFWCLRPGVYTDSFVGYFSGSDVESIAEIDLTSSDGSTVYRSPSPQVESSEEAESVEPIAHLALGPVISGVAQEEQSYFVEIPESPPPAFQHQETSILSSDSPVHFNSDDIPLDDTADVQTTFPAVTVDLSPLLDDLKISLSQHMDNAQSDILSRLHTIERGLRDTLGQQNEYFRNLIQSARQDGQNQDDIQTLRFNEFKKVVLAQGVTAGADSVEVRKEIKALDAKINSLDGQVVAIKSEQLEFQTKTAADLLSLSTQLGDIVDYIRGGDAKKGEGSSSRRPLPPPVNQGEGSGGDTVRTTDIAQRDIDNAQRNILERIMAADRQREREMGSQSRSGSHKRRRY</sequence>
<proteinExistence type="predicted"/>
<evidence type="ECO:0000313" key="3">
    <source>
        <dbReference type="Proteomes" id="UP000250235"/>
    </source>
</evidence>
<name>A0A2Z7CHD5_9LAMI</name>
<gene>
    <name evidence="2" type="ORF">F511_38785</name>
</gene>